<dbReference type="RefSeq" id="XP_018121869.1">
    <property type="nucleotide sequence ID" value="XM_018266380.2"/>
</dbReference>
<feature type="compositionally biased region" description="Low complexity" evidence="8">
    <location>
        <begin position="980"/>
        <end position="996"/>
    </location>
</feature>
<feature type="compositionally biased region" description="Basic residues" evidence="8">
    <location>
        <begin position="798"/>
        <end position="811"/>
    </location>
</feature>
<proteinExistence type="predicted"/>
<evidence type="ECO:0000313" key="11">
    <source>
        <dbReference type="RefSeq" id="XP_018121870.1"/>
    </source>
</evidence>
<feature type="compositionally biased region" description="Polar residues" evidence="8">
    <location>
        <begin position="1097"/>
        <end position="1122"/>
    </location>
</feature>
<dbReference type="RefSeq" id="XP_018121870.1">
    <property type="nucleotide sequence ID" value="XM_018266381.2"/>
</dbReference>
<dbReference type="PANTHER" id="PTHR11501:SF16">
    <property type="entry name" value="MICROTUBULE-ASSOCIATED PROTEIN 4"/>
    <property type="match status" value="1"/>
</dbReference>
<dbReference type="CTD" id="399107"/>
<dbReference type="Pfam" id="PF00418">
    <property type="entry name" value="Tubulin-binding"/>
    <property type="match status" value="3"/>
</dbReference>
<feature type="compositionally biased region" description="Polar residues" evidence="8">
    <location>
        <begin position="1"/>
        <end position="12"/>
    </location>
</feature>
<evidence type="ECO:0000256" key="5">
    <source>
        <dbReference type="ARBA" id="ARBA00022737"/>
    </source>
</evidence>
<dbReference type="OrthoDB" id="9909595at2759"/>
<feature type="compositionally biased region" description="Basic and acidic residues" evidence="8">
    <location>
        <begin position="1179"/>
        <end position="1190"/>
    </location>
</feature>
<feature type="compositionally biased region" description="Polar residues" evidence="8">
    <location>
        <begin position="2312"/>
        <end position="2323"/>
    </location>
</feature>
<evidence type="ECO:0000313" key="10">
    <source>
        <dbReference type="RefSeq" id="XP_018121869.1"/>
    </source>
</evidence>
<feature type="compositionally biased region" description="Low complexity" evidence="8">
    <location>
        <begin position="2015"/>
        <end position="2038"/>
    </location>
</feature>
<feature type="compositionally biased region" description="Polar residues" evidence="8">
    <location>
        <begin position="1900"/>
        <end position="1910"/>
    </location>
</feature>
<feature type="compositionally biased region" description="Basic and acidic residues" evidence="8">
    <location>
        <begin position="2250"/>
        <end position="2264"/>
    </location>
</feature>
<feature type="compositionally biased region" description="Basic and acidic residues" evidence="8">
    <location>
        <begin position="61"/>
        <end position="86"/>
    </location>
</feature>
<feature type="region of interest" description="Disordered" evidence="8">
    <location>
        <begin position="333"/>
        <end position="382"/>
    </location>
</feature>
<keyword evidence="2 7" id="KW-0963">Cytoplasm</keyword>
<name>A0A8J0VMN2_XENLA</name>
<dbReference type="GO" id="GO:0000226">
    <property type="term" value="P:microtubule cytoskeleton organization"/>
    <property type="evidence" value="ECO:0000318"/>
    <property type="project" value="GO_Central"/>
</dbReference>
<dbReference type="PROSITE" id="PS00229">
    <property type="entry name" value="TAU_MAP_1"/>
    <property type="match status" value="2"/>
</dbReference>
<evidence type="ECO:0000256" key="1">
    <source>
        <dbReference type="ARBA" id="ARBA00004245"/>
    </source>
</evidence>
<evidence type="ECO:0000313" key="12">
    <source>
        <dbReference type="RefSeq" id="XP_041421282.1"/>
    </source>
</evidence>
<dbReference type="PROSITE" id="PS51491">
    <property type="entry name" value="TAU_MAP_2"/>
    <property type="match status" value="3"/>
</dbReference>
<organism evidence="10">
    <name type="scientific">Xenopus laevis</name>
    <name type="common">African clawed frog</name>
    <dbReference type="NCBI Taxonomy" id="8355"/>
    <lineage>
        <taxon>Eukaryota</taxon>
        <taxon>Metazoa</taxon>
        <taxon>Chordata</taxon>
        <taxon>Craniata</taxon>
        <taxon>Vertebrata</taxon>
        <taxon>Euteleostomi</taxon>
        <taxon>Amphibia</taxon>
        <taxon>Batrachia</taxon>
        <taxon>Anura</taxon>
        <taxon>Pipoidea</taxon>
        <taxon>Pipidae</taxon>
        <taxon>Xenopodinae</taxon>
        <taxon>Xenopus</taxon>
        <taxon>Xenopus</taxon>
    </lineage>
</organism>
<dbReference type="Xenbase" id="XB-GENE-6254422">
    <property type="gene designation" value="map4.L"/>
</dbReference>
<gene>
    <name evidence="10 11 12 13" type="primary">map4.L</name>
    <name evidence="10 11 12" type="synonym">map4</name>
    <name evidence="10 11 12" type="synonym">mtap4</name>
    <name evidence="10 11 12" type="synonym">xmap230</name>
    <name evidence="10 11 12" type="synonym">XMAP4</name>
</gene>
<feature type="compositionally biased region" description="Basic and acidic residues" evidence="8">
    <location>
        <begin position="1718"/>
        <end position="1732"/>
    </location>
</feature>
<feature type="region of interest" description="Disordered" evidence="8">
    <location>
        <begin position="2224"/>
        <end position="2323"/>
    </location>
</feature>
<feature type="region of interest" description="Disordered" evidence="8">
    <location>
        <begin position="387"/>
        <end position="406"/>
    </location>
</feature>
<dbReference type="GO" id="GO:0008017">
    <property type="term" value="F:microtubule binding"/>
    <property type="evidence" value="ECO:0000318"/>
    <property type="project" value="GO_Central"/>
</dbReference>
<dbReference type="InterPro" id="IPR027324">
    <property type="entry name" value="MAP2/MAP4/Tau"/>
</dbReference>
<feature type="region of interest" description="Disordered" evidence="8">
    <location>
        <begin position="1707"/>
        <end position="2211"/>
    </location>
</feature>
<feature type="compositionally biased region" description="Polar residues" evidence="8">
    <location>
        <begin position="2064"/>
        <end position="2073"/>
    </location>
</feature>
<feature type="compositionally biased region" description="Low complexity" evidence="8">
    <location>
        <begin position="2123"/>
        <end position="2141"/>
    </location>
</feature>
<protein>
    <recommendedName>
        <fullName evidence="7">Microtubule-associated protein</fullName>
    </recommendedName>
</protein>
<feature type="compositionally biased region" description="Basic and acidic residues" evidence="8">
    <location>
        <begin position="1792"/>
        <end position="1801"/>
    </location>
</feature>
<feature type="compositionally biased region" description="Polar residues" evidence="8">
    <location>
        <begin position="2267"/>
        <end position="2282"/>
    </location>
</feature>
<dbReference type="AGR" id="Xenbase:XB-GENE-6254422"/>
<feature type="compositionally biased region" description="Low complexity" evidence="8">
    <location>
        <begin position="1882"/>
        <end position="1896"/>
    </location>
</feature>
<feature type="compositionally biased region" description="Basic and acidic residues" evidence="8">
    <location>
        <begin position="1324"/>
        <end position="1340"/>
    </location>
</feature>
<keyword evidence="6 7" id="KW-0206">Cytoskeleton</keyword>
<evidence type="ECO:0000313" key="13">
    <source>
        <dbReference type="Xenbase" id="XB-GENE-6254422"/>
    </source>
</evidence>
<keyword evidence="9" id="KW-1185">Reference proteome</keyword>
<feature type="region of interest" description="Disordered" evidence="8">
    <location>
        <begin position="1161"/>
        <end position="1210"/>
    </location>
</feature>
<reference evidence="10 11" key="1">
    <citation type="submission" date="2022-04" db="UniProtKB">
        <authorList>
            <consortium name="RefSeq"/>
        </authorList>
    </citation>
    <scope>IDENTIFICATION</scope>
    <source>
        <strain evidence="10 11">J_2021</strain>
        <tissue evidence="10 11">Erythrocytes</tissue>
    </source>
</reference>
<dbReference type="GO" id="GO:0005874">
    <property type="term" value="C:microtubule"/>
    <property type="evidence" value="ECO:0007669"/>
    <property type="project" value="UniProtKB-KW"/>
</dbReference>
<feature type="compositionally biased region" description="Low complexity" evidence="8">
    <location>
        <begin position="1945"/>
        <end position="1974"/>
    </location>
</feature>
<evidence type="ECO:0000256" key="3">
    <source>
        <dbReference type="ARBA" id="ARBA00022553"/>
    </source>
</evidence>
<feature type="compositionally biased region" description="Basic and acidic residues" evidence="8">
    <location>
        <begin position="1059"/>
        <end position="1092"/>
    </location>
</feature>
<evidence type="ECO:0000256" key="2">
    <source>
        <dbReference type="ARBA" id="ARBA00022490"/>
    </source>
</evidence>
<evidence type="ECO:0000256" key="8">
    <source>
        <dbReference type="SAM" id="MobiDB-lite"/>
    </source>
</evidence>
<dbReference type="PANTHER" id="PTHR11501">
    <property type="entry name" value="MICROTUBULE-ASSOCIATED PROTEIN"/>
    <property type="match status" value="1"/>
</dbReference>
<feature type="region of interest" description="Disordered" evidence="8">
    <location>
        <begin position="1027"/>
        <end position="1142"/>
    </location>
</feature>
<feature type="region of interest" description="Disordered" evidence="8">
    <location>
        <begin position="1306"/>
        <end position="1340"/>
    </location>
</feature>
<evidence type="ECO:0000256" key="7">
    <source>
        <dbReference type="RuleBase" id="RU000686"/>
    </source>
</evidence>
<dbReference type="RefSeq" id="XP_041421282.1">
    <property type="nucleotide sequence ID" value="XM_041565348.1"/>
</dbReference>
<feature type="compositionally biased region" description="Polar residues" evidence="8">
    <location>
        <begin position="1778"/>
        <end position="1791"/>
    </location>
</feature>
<feature type="region of interest" description="Disordered" evidence="8">
    <location>
        <begin position="785"/>
        <end position="811"/>
    </location>
</feature>
<accession>A0A8J0VMN2</accession>
<feature type="compositionally biased region" description="Basic and acidic residues" evidence="8">
    <location>
        <begin position="1985"/>
        <end position="1994"/>
    </location>
</feature>
<feature type="compositionally biased region" description="Basic and acidic residues" evidence="8">
    <location>
        <begin position="369"/>
        <end position="382"/>
    </location>
</feature>
<keyword evidence="5" id="KW-0677">Repeat</keyword>
<keyword evidence="4 7" id="KW-0493">Microtubule</keyword>
<dbReference type="GO" id="GO:0031175">
    <property type="term" value="P:neuron projection development"/>
    <property type="evidence" value="ECO:0000318"/>
    <property type="project" value="GO_Central"/>
</dbReference>
<dbReference type="Proteomes" id="UP000186698">
    <property type="component" value="Chromosome 6L"/>
</dbReference>
<dbReference type="InterPro" id="IPR001084">
    <property type="entry name" value="MAP_tubulin-bd_rpt"/>
</dbReference>
<sequence length="2323" mass="251958">MADLGQNFSLQDAMTDGPAEIESEVKQDFITSLENEKFDDEVGETCDKSNYVPLLDDDDVKEPKNKSERSAAPHDSIMENGEHNLGENEVTDPFGSNYDENVLSDLPPFDTTNQPALSEHFEAERTVPAEELNPFEEGWLTDSNSKTDSPSGDISEITTDKLGCIISATCGDTPSDSSIQVPLPLTQSDNMAGIWQPTAEEQLALSPHQPAEPLRSSEEATLLLPEGQASFDAYLQEGSRDFLSHDQEKLECGGAAELISCISFDAPLDPYAEPLPGHEFPHESEEHAKESNIVEPADSTVNEDSPEYLSVDAQNAQLVEQIDEAALLLAEGQLNEVGQPEDTANNPVVEERDREGSTTNEELLDSEEVEHQTAETPSEKLDLVLEECKSDTSTPHGGDTPSEQELILEEENQNYEAQLPCEDFLPSKTEDKDLLQYKTEDEDLSPLKTEGQDLLPLITEDEVLNPATPEAEVLTSHIPEAEVLTSPIPEAEVLTSPIPEAEVLTSHIPEAEVLTSPIPEAEVLTSPIPEAEVLTSPIPEAEVLTSPIPEAEVLTSPIPEVEVLFAPIPEAEVLSAPIPEEDVLSAPISEVEVLSAPIPEAEYFSAPTPEVEYFSAPTREAEVLSAPIPEAELLSPITPEAEVLSNPKTDLLDENITENLLVPEDIPAQQAVLHFEEALLQQTSSEGSPVEEQSSVVETAPEKNDEHKAVPHVEFPQDIQASLRRGYKTSERRFGRTKTVVPVTGDLTEPHLDRQSAESRGILASRAKDLHKKAHDLMENRQEALKDGGEMDSAQALMKKKKKKPRQKKYTQTRVSEFFKEDDFDLNIRDQTELQVSGSEPMGQQKTVRRKHFIREVEQNNDPLMFATNQTCSSTREAIEMGANAEVSLPVQCFTNQEQDPQNMGTIVNPYKIAESPYMALGTVLKDSTPLENWENILHEPEKSLDQMEANVTLADKVLTKCPYLKHVLKEVKQPEHSDTYTSKTDTNTTTCPSTDLPEGPILVADLAKSQLEADKLFSVKTKKADGTLNDNWISGPSKDFKPVHNIPEIGGSKPISICKKEQASRKDKPSDEKSVMTTDEKEPHKDTRHEAVTAVDTMTEQDQRNNNTERTQSKQPDSSEGQAVKSESRSQTLGVQVFPKEVPGSNFTCVDHFPELNNNNPINQGLDTGIIPRPLHLAKGDKPKRENERRKRSSHSFSESVVNADVAEPESKDSIVVVDSTSSQSLAPKETIFEPLTIIEKETIALEQPSPITFEVADNPCLGEDTSLFQRQIKNKRGKAKTKAEIKASEGTDGGLHLYSEPATMFEGGGIRKPKETVSPVSRSERGSLKRTHGAEKTKSSVLPEMVGNQKTPEAGVVQSNVVDSPADSLVTPSKEIMAIVDNAVKEKERDTWLAESLNVKPDLFTTFPKDQDIDQKCKPNKSKNSDLPKHLNDDILILTAASADITINDKVTPEIKEKSTAQIGLKTLVDKPEKIDSLVTHSLENIDSKDEKPKLSQEKKIQGHCKTAHRIYMENIDSLVTHSLEKIDSKDEIPKLSEEKKIQGHHKTAHLIEVPVIVYPDGKCKTSELKEHNHIDGQKSDGENLSKVEESKSRVVDFPGTDTSAVHSTSLIDFHPEASLEAAVEMLEGSIAAPICSEKVIVEEKLECSDVSGLSQPVEKEQILPTSSLLQTDGITEPQLPEDELLFVASLEGGYSQTDNEKLLDKASESTPKSSHLGENKTKEVSKIKTEAAPVTVKKEKTPPASEKLQKKIPSKSAEKTKAPEPLKGYMKPTKSRGTMTTLPKSSPSDTEKPRHLNDIHLIQQRQDKAKPETAEPAAAAATENEKTSPPNKELPPSPEKKTKTSAATPSKTPLSKSKPTGAATAPSPKRALSATPTQKKSASPAPASTTTPKRPLSSASRVTSATPKDSKPKTLDLKSPVKSPDKKPAALKQTPTSATPRTSVKASPVASKSSTATTAAPTTGSTAPKAAVTPKRPTAPKIDVKAADVKRVPSTKSTIDASRPKSVPADLTKANGAAAAPTRPRTTKPAVPKTTGASSTAMEAKKLPTARTAPLAKPSTAPLSKTSTAPLKTAAAPKQPRPATVPDLKNIRSKIGSTDNIKHQPGGGKQVEKKPVPISTARKAVPPAVPKTATTTKSTDTKEAAQKQSNGKVQIVSKKVNYSHVQSKCGSKDNIKHVPGGGNVTNAAKPATGGTRPQASGAHKPGSANVQILNKKIDLSKASAKCGSKPSMKNKPGAVETNTGNSKKQETAKETQEEIVKVVESQNIGEQDLPSQNGDLVTPSEVPRQESQENGVGERSPAEGDNQRESFNTLIPETSI</sequence>
<dbReference type="GO" id="GO:0043005">
    <property type="term" value="C:neuron projection"/>
    <property type="evidence" value="ECO:0000318"/>
    <property type="project" value="GO_Central"/>
</dbReference>
<feature type="region of interest" description="Disordered" evidence="8">
    <location>
        <begin position="1"/>
        <end position="113"/>
    </location>
</feature>
<comment type="subcellular location">
    <subcellularLocation>
        <location evidence="1 7">Cytoplasm</location>
        <location evidence="1 7">Cytoskeleton</location>
    </subcellularLocation>
</comment>
<feature type="region of interest" description="Disordered" evidence="8">
    <location>
        <begin position="1572"/>
        <end position="1592"/>
    </location>
</feature>
<evidence type="ECO:0000256" key="6">
    <source>
        <dbReference type="ARBA" id="ARBA00023212"/>
    </source>
</evidence>
<evidence type="ECO:0000313" key="9">
    <source>
        <dbReference type="Proteomes" id="UP000186698"/>
    </source>
</evidence>
<keyword evidence="3" id="KW-0597">Phosphoprotein</keyword>
<dbReference type="GeneID" id="399107"/>
<feature type="compositionally biased region" description="Low complexity" evidence="8">
    <location>
        <begin position="1847"/>
        <end position="1856"/>
    </location>
</feature>
<evidence type="ECO:0000256" key="4">
    <source>
        <dbReference type="ARBA" id="ARBA00022701"/>
    </source>
</evidence>
<feature type="region of interest" description="Disordered" evidence="8">
    <location>
        <begin position="976"/>
        <end position="998"/>
    </location>
</feature>